<comment type="caution">
    <text evidence="14">The sequence shown here is derived from an EMBL/GenBank/DDBJ whole genome shotgun (WGS) entry which is preliminary data.</text>
</comment>
<keyword evidence="12" id="KW-0175">Coiled coil</keyword>
<dbReference type="Proteomes" id="UP001165481">
    <property type="component" value="Unassembled WGS sequence"/>
</dbReference>
<dbReference type="SUPFAM" id="SSF51344">
    <property type="entry name" value="Epsilon subunit of F1F0-ATP synthase N-terminal domain"/>
    <property type="match status" value="1"/>
</dbReference>
<feature type="coiled-coil region" evidence="12">
    <location>
        <begin position="92"/>
        <end position="135"/>
    </location>
</feature>
<evidence type="ECO:0000313" key="14">
    <source>
        <dbReference type="EMBL" id="MDL2058860.1"/>
    </source>
</evidence>
<evidence type="ECO:0000313" key="15">
    <source>
        <dbReference type="Proteomes" id="UP001165481"/>
    </source>
</evidence>
<comment type="subunit">
    <text evidence="4 10 11">F-type ATPases have 2 components, CF(1) - the catalytic core - and CF(0) - the membrane proton channel. CF(1) has five subunits: alpha(3), beta(3), gamma(1), delta(1), epsilon(1). CF(0) has three main subunits: a, b and c.</text>
</comment>
<dbReference type="Pfam" id="PF02823">
    <property type="entry name" value="ATP-synt_DE_N"/>
    <property type="match status" value="1"/>
</dbReference>
<organism evidence="14 15">
    <name type="scientific">Mesosutterella faecium</name>
    <dbReference type="NCBI Taxonomy" id="2925194"/>
    <lineage>
        <taxon>Bacteria</taxon>
        <taxon>Pseudomonadati</taxon>
        <taxon>Pseudomonadota</taxon>
        <taxon>Betaproteobacteria</taxon>
        <taxon>Burkholderiales</taxon>
        <taxon>Sutterellaceae</taxon>
        <taxon>Mesosutterella</taxon>
    </lineage>
</organism>
<keyword evidence="8 10" id="KW-0139">CF(1)</keyword>
<keyword evidence="15" id="KW-1185">Reference proteome</keyword>
<dbReference type="NCBIfam" id="NF001847">
    <property type="entry name" value="PRK00571.1-4"/>
    <property type="match status" value="1"/>
</dbReference>
<comment type="subcellular location">
    <subcellularLocation>
        <location evidence="2 10">Cell membrane</location>
        <topology evidence="2 10">Peripheral membrane protein</topology>
    </subcellularLocation>
</comment>
<evidence type="ECO:0000256" key="9">
    <source>
        <dbReference type="ARBA" id="ARBA00023310"/>
    </source>
</evidence>
<evidence type="ECO:0000256" key="5">
    <source>
        <dbReference type="ARBA" id="ARBA00022448"/>
    </source>
</evidence>
<accession>A0ABT7ILH4</accession>
<evidence type="ECO:0000256" key="12">
    <source>
        <dbReference type="SAM" id="Coils"/>
    </source>
</evidence>
<evidence type="ECO:0000256" key="1">
    <source>
        <dbReference type="ARBA" id="ARBA00003543"/>
    </source>
</evidence>
<name>A0ABT7ILH4_9BURK</name>
<keyword evidence="10" id="KW-0375">Hydrogen ion transport</keyword>
<dbReference type="EMBL" id="JAKZJU020000001">
    <property type="protein sequence ID" value="MDL2058860.1"/>
    <property type="molecule type" value="Genomic_DNA"/>
</dbReference>
<comment type="function">
    <text evidence="1 10">Produces ATP from ADP in the presence of a proton gradient across the membrane.</text>
</comment>
<evidence type="ECO:0000256" key="6">
    <source>
        <dbReference type="ARBA" id="ARBA00023065"/>
    </source>
</evidence>
<keyword evidence="10" id="KW-1003">Cell membrane</keyword>
<gene>
    <name evidence="10" type="primary">atpC</name>
    <name evidence="14" type="ORF">MUN46_002710</name>
</gene>
<dbReference type="HAMAP" id="MF_00530">
    <property type="entry name" value="ATP_synth_epsil_bac"/>
    <property type="match status" value="1"/>
</dbReference>
<evidence type="ECO:0000256" key="4">
    <source>
        <dbReference type="ARBA" id="ARBA00011648"/>
    </source>
</evidence>
<evidence type="ECO:0000256" key="3">
    <source>
        <dbReference type="ARBA" id="ARBA00005712"/>
    </source>
</evidence>
<dbReference type="InterPro" id="IPR036794">
    <property type="entry name" value="ATP_F1_dsu/esu_C_sf"/>
</dbReference>
<keyword evidence="9 10" id="KW-0066">ATP synthesis</keyword>
<protein>
    <recommendedName>
        <fullName evidence="10">ATP synthase epsilon chain</fullName>
    </recommendedName>
    <alternativeName>
        <fullName evidence="10">ATP synthase F1 sector epsilon subunit</fullName>
    </alternativeName>
    <alternativeName>
        <fullName evidence="10">F-ATPase epsilon subunit</fullName>
    </alternativeName>
</protein>
<dbReference type="NCBIfam" id="TIGR01216">
    <property type="entry name" value="ATP_synt_epsi"/>
    <property type="match status" value="1"/>
</dbReference>
<evidence type="ECO:0000256" key="8">
    <source>
        <dbReference type="ARBA" id="ARBA00023196"/>
    </source>
</evidence>
<sequence>MKTIRVDVVNAEKHIFSGDAKFVALPGVEGELGVLPGHVPFITRIKPGFVRVTMPDDPEVKRIFVAGGILEVQPDIVTVLADTAVRSEDLDEAKAKKALEETKELRKNAKGDLEIARLEAEMVALSAELKIIQKLSAKR</sequence>
<evidence type="ECO:0000256" key="11">
    <source>
        <dbReference type="RuleBase" id="RU003656"/>
    </source>
</evidence>
<dbReference type="Gene3D" id="2.60.15.10">
    <property type="entry name" value="F0F1 ATP synthase delta/epsilon subunit, N-terminal"/>
    <property type="match status" value="1"/>
</dbReference>
<dbReference type="InterPro" id="IPR036771">
    <property type="entry name" value="ATPsynth_dsu/esu_N"/>
</dbReference>
<evidence type="ECO:0000256" key="2">
    <source>
        <dbReference type="ARBA" id="ARBA00004202"/>
    </source>
</evidence>
<keyword evidence="6 10" id="KW-0406">Ion transport</keyword>
<keyword evidence="5 10" id="KW-0813">Transport</keyword>
<dbReference type="SUPFAM" id="SSF46604">
    <property type="entry name" value="Epsilon subunit of F1F0-ATP synthase C-terminal domain"/>
    <property type="match status" value="1"/>
</dbReference>
<evidence type="ECO:0000259" key="13">
    <source>
        <dbReference type="Pfam" id="PF02823"/>
    </source>
</evidence>
<reference evidence="14" key="1">
    <citation type="submission" date="2023-03" db="EMBL/GenBank/DDBJ databases">
        <title>Mesosutterella sp. nov. isolated from porcine feces.</title>
        <authorList>
            <person name="Yu S."/>
        </authorList>
    </citation>
    <scope>NUCLEOTIDE SEQUENCE</scope>
    <source>
        <strain evidence="14">AGMB02718</strain>
    </source>
</reference>
<dbReference type="PANTHER" id="PTHR13822:SF10">
    <property type="entry name" value="ATP SYNTHASE EPSILON CHAIN, CHLOROPLASTIC"/>
    <property type="match status" value="1"/>
</dbReference>
<dbReference type="InterPro" id="IPR020546">
    <property type="entry name" value="ATP_synth_F1_dsu/esu_N"/>
</dbReference>
<comment type="similarity">
    <text evidence="3 10 11">Belongs to the ATPase epsilon chain family.</text>
</comment>
<dbReference type="CDD" id="cd12152">
    <property type="entry name" value="F1-ATPase_delta"/>
    <property type="match status" value="1"/>
</dbReference>
<feature type="domain" description="ATP synthase F1 complex delta/epsilon subunit N-terminal" evidence="13">
    <location>
        <begin position="5"/>
        <end position="84"/>
    </location>
</feature>
<keyword evidence="7 10" id="KW-0472">Membrane</keyword>
<evidence type="ECO:0000256" key="7">
    <source>
        <dbReference type="ARBA" id="ARBA00023136"/>
    </source>
</evidence>
<dbReference type="RefSeq" id="WP_243376811.1">
    <property type="nucleotide sequence ID" value="NZ_JAKZJU020000001.1"/>
</dbReference>
<proteinExistence type="inferred from homology"/>
<evidence type="ECO:0000256" key="10">
    <source>
        <dbReference type="HAMAP-Rule" id="MF_00530"/>
    </source>
</evidence>
<dbReference type="InterPro" id="IPR001469">
    <property type="entry name" value="ATP_synth_F1_dsu/esu"/>
</dbReference>
<dbReference type="PANTHER" id="PTHR13822">
    <property type="entry name" value="ATP SYNTHASE DELTA/EPSILON CHAIN"/>
    <property type="match status" value="1"/>
</dbReference>